<dbReference type="InterPro" id="IPR003439">
    <property type="entry name" value="ABC_transporter-like_ATP-bd"/>
</dbReference>
<evidence type="ECO:0000313" key="11">
    <source>
        <dbReference type="EMBL" id="MDX8305649.1"/>
    </source>
</evidence>
<dbReference type="Pfam" id="PF00664">
    <property type="entry name" value="ABC_membrane"/>
    <property type="match status" value="1"/>
</dbReference>
<gene>
    <name evidence="11" type="primary">cydD</name>
    <name evidence="11" type="ORF">RMR22_25775</name>
</gene>
<evidence type="ECO:0000256" key="3">
    <source>
        <dbReference type="ARBA" id="ARBA00022741"/>
    </source>
</evidence>
<dbReference type="PROSITE" id="PS50929">
    <property type="entry name" value="ABC_TM1F"/>
    <property type="match status" value="1"/>
</dbReference>
<keyword evidence="5 8" id="KW-1133">Transmembrane helix</keyword>
<dbReference type="RefSeq" id="WP_320203747.1">
    <property type="nucleotide sequence ID" value="NZ_CP192782.1"/>
</dbReference>
<dbReference type="InterPro" id="IPR039421">
    <property type="entry name" value="Type_1_exporter"/>
</dbReference>
<feature type="transmembrane region" description="Helical" evidence="8">
    <location>
        <begin position="44"/>
        <end position="68"/>
    </location>
</feature>
<feature type="transmembrane region" description="Helical" evidence="8">
    <location>
        <begin position="257"/>
        <end position="282"/>
    </location>
</feature>
<dbReference type="Gene3D" id="1.20.1560.10">
    <property type="entry name" value="ABC transporter type 1, transmembrane domain"/>
    <property type="match status" value="1"/>
</dbReference>
<proteinExistence type="predicted"/>
<reference evidence="11" key="1">
    <citation type="journal article" date="2023" name="Phytobiomes J">
        <title>Deciphering the key players within the bacterial microbiota associated with aerial crown gall tumors on rhododendron: Insights into the gallobiome.</title>
        <authorList>
            <person name="Kuzmanovic N."/>
            <person name="Nesme J."/>
            <person name="Wolf J."/>
            <person name="Neumann-Schaal M."/>
            <person name="Petersen J."/>
            <person name="Fernandez-Gnecco G."/>
            <person name="Sproeer C."/>
            <person name="Bunk B."/>
            <person name="Overmann J."/>
            <person name="Sorensen S.J."/>
            <person name="Idczak E."/>
            <person name="Smalla K."/>
        </authorList>
    </citation>
    <scope>NUCLEOTIDE SEQUENCE</scope>
    <source>
        <strain evidence="11">Rho-11.1</strain>
    </source>
</reference>
<feature type="compositionally biased region" description="Basic and acidic residues" evidence="7">
    <location>
        <begin position="1"/>
        <end position="12"/>
    </location>
</feature>
<dbReference type="InterPro" id="IPR014216">
    <property type="entry name" value="ABC_transptr_CydD"/>
</dbReference>
<evidence type="ECO:0000256" key="4">
    <source>
        <dbReference type="ARBA" id="ARBA00022840"/>
    </source>
</evidence>
<dbReference type="GO" id="GO:0140359">
    <property type="term" value="F:ABC-type transporter activity"/>
    <property type="evidence" value="ECO:0007669"/>
    <property type="project" value="InterPro"/>
</dbReference>
<dbReference type="PANTHER" id="PTHR24221">
    <property type="entry name" value="ATP-BINDING CASSETTE SUB-FAMILY B"/>
    <property type="match status" value="1"/>
</dbReference>
<dbReference type="NCBIfam" id="TIGR02857">
    <property type="entry name" value="CydD"/>
    <property type="match status" value="1"/>
</dbReference>
<dbReference type="GO" id="GO:0005886">
    <property type="term" value="C:plasma membrane"/>
    <property type="evidence" value="ECO:0007669"/>
    <property type="project" value="UniProtKB-SubCell"/>
</dbReference>
<keyword evidence="6 8" id="KW-0472">Membrane</keyword>
<evidence type="ECO:0000256" key="6">
    <source>
        <dbReference type="ARBA" id="ARBA00023136"/>
    </source>
</evidence>
<sequence length="594" mass="63342">MHDNTAKSDRQMSENTSKEAGSQTLSALRHNGGKAIHIAMAMPLFSGMLLVGQVFLLSSILDAAIVAGRPLASLWPSIAALATLLVMRAGLGFIGDYAGALGSELIKKTLRDNLVANLLVQRSDWVHVRASGALAGTVVDQVEALDGYFSRFLPATIQAGLLPIVFAAVVMPFDWVVGMLFLFTAPMILLFMALVGWGAQAASDAQTDALSRLSGYFADRLRGLMTLKLFGRMDIEATAMHDATDELRRRTLRVLRIAFLSSAVLEFFSALGVAGVALYVGLSYLDMVDLRFEPLSLQTGLFCLLMAPEVYQPLRTLAAHYHDRSQAKSAIAETLRLFGEMPLCGPIAKALRTGDDAEFRGVSISARDLSLSAPGGGPSLLDPTALFIAAGSHIALLGQSGSGKTTLLKALARLGALGGTVHLGDLPQEEIEETQLRRMLAFIPQRPRLFQGSIADNIRFANPAATDAEVRRAADLAMVTDFARDLPKGLKAAVGEGGLGLSGGEAHRVGLARLFVTNPSIILLDEPTAHLDAESEAAVLAGIIEFARYRTLVIATHSQAVAAHLKKSLRLEDCRLVASGMLSPVGVFNREHAA</sequence>
<dbReference type="SMART" id="SM00382">
    <property type="entry name" value="AAA"/>
    <property type="match status" value="1"/>
</dbReference>
<evidence type="ECO:0000259" key="10">
    <source>
        <dbReference type="PROSITE" id="PS50929"/>
    </source>
</evidence>
<feature type="transmembrane region" description="Helical" evidence="8">
    <location>
        <begin position="152"/>
        <end position="173"/>
    </location>
</feature>
<feature type="domain" description="ABC transmembrane type-1" evidence="10">
    <location>
        <begin position="38"/>
        <end position="326"/>
    </location>
</feature>
<dbReference type="EMBL" id="JAVRAF010000024">
    <property type="protein sequence ID" value="MDX8305649.1"/>
    <property type="molecule type" value="Genomic_DNA"/>
</dbReference>
<dbReference type="GO" id="GO:0034040">
    <property type="term" value="F:ATPase-coupled lipid transmembrane transporter activity"/>
    <property type="evidence" value="ECO:0007669"/>
    <property type="project" value="TreeGrafter"/>
</dbReference>
<evidence type="ECO:0000256" key="2">
    <source>
        <dbReference type="ARBA" id="ARBA00022692"/>
    </source>
</evidence>
<evidence type="ECO:0000256" key="1">
    <source>
        <dbReference type="ARBA" id="ARBA00004651"/>
    </source>
</evidence>
<dbReference type="InterPro" id="IPR027417">
    <property type="entry name" value="P-loop_NTPase"/>
</dbReference>
<organism evidence="11">
    <name type="scientific">Agrobacterium rosae</name>
    <dbReference type="NCBI Taxonomy" id="1972867"/>
    <lineage>
        <taxon>Bacteria</taxon>
        <taxon>Pseudomonadati</taxon>
        <taxon>Pseudomonadota</taxon>
        <taxon>Alphaproteobacteria</taxon>
        <taxon>Hyphomicrobiales</taxon>
        <taxon>Rhizobiaceae</taxon>
        <taxon>Rhizobium/Agrobacterium group</taxon>
        <taxon>Agrobacterium</taxon>
    </lineage>
</organism>
<keyword evidence="2 8" id="KW-0812">Transmembrane</keyword>
<comment type="caution">
    <text evidence="11">The sequence shown here is derived from an EMBL/GenBank/DDBJ whole genome shotgun (WGS) entry which is preliminary data.</text>
</comment>
<dbReference type="GO" id="GO:0016887">
    <property type="term" value="F:ATP hydrolysis activity"/>
    <property type="evidence" value="ECO:0007669"/>
    <property type="project" value="InterPro"/>
</dbReference>
<keyword evidence="3" id="KW-0547">Nucleotide-binding</keyword>
<dbReference type="AlphaFoldDB" id="A0AAW9FSZ2"/>
<dbReference type="Pfam" id="PF00005">
    <property type="entry name" value="ABC_tran"/>
    <property type="match status" value="1"/>
</dbReference>
<feature type="region of interest" description="Disordered" evidence="7">
    <location>
        <begin position="1"/>
        <end position="23"/>
    </location>
</feature>
<dbReference type="InterPro" id="IPR011527">
    <property type="entry name" value="ABC1_TM_dom"/>
</dbReference>
<feature type="compositionally biased region" description="Polar residues" evidence="7">
    <location>
        <begin position="13"/>
        <end position="23"/>
    </location>
</feature>
<dbReference type="GO" id="GO:0005524">
    <property type="term" value="F:ATP binding"/>
    <property type="evidence" value="ECO:0007669"/>
    <property type="project" value="UniProtKB-KW"/>
</dbReference>
<dbReference type="GO" id="GO:0042883">
    <property type="term" value="P:cysteine transport"/>
    <property type="evidence" value="ECO:0007669"/>
    <property type="project" value="InterPro"/>
</dbReference>
<dbReference type="Gene3D" id="3.40.50.300">
    <property type="entry name" value="P-loop containing nucleotide triphosphate hydrolases"/>
    <property type="match status" value="1"/>
</dbReference>
<feature type="domain" description="ABC transporter" evidence="9">
    <location>
        <begin position="364"/>
        <end position="593"/>
    </location>
</feature>
<dbReference type="InterPro" id="IPR036640">
    <property type="entry name" value="ABC1_TM_sf"/>
</dbReference>
<dbReference type="PROSITE" id="PS50893">
    <property type="entry name" value="ABC_TRANSPORTER_2"/>
    <property type="match status" value="1"/>
</dbReference>
<evidence type="ECO:0000256" key="5">
    <source>
        <dbReference type="ARBA" id="ARBA00022989"/>
    </source>
</evidence>
<keyword evidence="4" id="KW-0067">ATP-binding</keyword>
<name>A0AAW9FSZ2_9HYPH</name>
<dbReference type="InterPro" id="IPR003593">
    <property type="entry name" value="AAA+_ATPase"/>
</dbReference>
<evidence type="ECO:0000259" key="9">
    <source>
        <dbReference type="PROSITE" id="PS50893"/>
    </source>
</evidence>
<comment type="subcellular location">
    <subcellularLocation>
        <location evidence="1">Cell membrane</location>
        <topology evidence="1">Multi-pass membrane protein</topology>
    </subcellularLocation>
</comment>
<feature type="transmembrane region" description="Helical" evidence="8">
    <location>
        <begin position="74"/>
        <end position="98"/>
    </location>
</feature>
<evidence type="ECO:0000256" key="8">
    <source>
        <dbReference type="SAM" id="Phobius"/>
    </source>
</evidence>
<dbReference type="SUPFAM" id="SSF90123">
    <property type="entry name" value="ABC transporter transmembrane region"/>
    <property type="match status" value="1"/>
</dbReference>
<dbReference type="PANTHER" id="PTHR24221:SF261">
    <property type="entry name" value="GLUTATHIONE_L-CYSTEINE TRANSPORT SYSTEM ATP-BINDING_PERMEASE PROTEIN CYDD"/>
    <property type="match status" value="1"/>
</dbReference>
<accession>A0AAW9FSZ2</accession>
<feature type="transmembrane region" description="Helical" evidence="8">
    <location>
        <begin position="179"/>
        <end position="199"/>
    </location>
</feature>
<evidence type="ECO:0000256" key="7">
    <source>
        <dbReference type="SAM" id="MobiDB-lite"/>
    </source>
</evidence>
<dbReference type="SUPFAM" id="SSF52540">
    <property type="entry name" value="P-loop containing nucleoside triphosphate hydrolases"/>
    <property type="match status" value="1"/>
</dbReference>
<protein>
    <submittedName>
        <fullName evidence="11">Thiol reductant ABC exporter subunit CydD</fullName>
    </submittedName>
</protein>
<dbReference type="CDD" id="cd18584">
    <property type="entry name" value="ABC_6TM_AarD_CydD"/>
    <property type="match status" value="1"/>
</dbReference>